<comment type="caution">
    <text evidence="3">The sequence shown here is derived from an EMBL/GenBank/DDBJ whole genome shotgun (WGS) entry which is preliminary data.</text>
</comment>
<dbReference type="PROSITE" id="PS00455">
    <property type="entry name" value="AMP_BINDING"/>
    <property type="match status" value="1"/>
</dbReference>
<dbReference type="Gene3D" id="3.40.50.12780">
    <property type="entry name" value="N-terminal domain of ligase-like"/>
    <property type="match status" value="1"/>
</dbReference>
<name>A0ABU6JJ35_9BURK</name>
<dbReference type="InterPro" id="IPR020845">
    <property type="entry name" value="AMP-binding_CS"/>
</dbReference>
<protein>
    <submittedName>
        <fullName evidence="3">AMP-binding protein</fullName>
    </submittedName>
</protein>
<organism evidence="3 4">
    <name type="scientific">Noviherbaspirillum album</name>
    <dbReference type="NCBI Taxonomy" id="3080276"/>
    <lineage>
        <taxon>Bacteria</taxon>
        <taxon>Pseudomonadati</taxon>
        <taxon>Pseudomonadota</taxon>
        <taxon>Betaproteobacteria</taxon>
        <taxon>Burkholderiales</taxon>
        <taxon>Oxalobacteraceae</taxon>
        <taxon>Noviherbaspirillum</taxon>
    </lineage>
</organism>
<gene>
    <name evidence="3" type="ORF">RY831_31735</name>
</gene>
<evidence type="ECO:0000259" key="2">
    <source>
        <dbReference type="Pfam" id="PF13193"/>
    </source>
</evidence>
<dbReference type="Proteomes" id="UP001352263">
    <property type="component" value="Unassembled WGS sequence"/>
</dbReference>
<dbReference type="Gene3D" id="3.30.300.30">
    <property type="match status" value="1"/>
</dbReference>
<reference evidence="3 4" key="1">
    <citation type="submission" date="2023-10" db="EMBL/GenBank/DDBJ databases">
        <title>Noviherbaspirillum sp. CPCC 100848 genome assembly.</title>
        <authorList>
            <person name="Li X.Y."/>
            <person name="Fang X.M."/>
        </authorList>
    </citation>
    <scope>NUCLEOTIDE SEQUENCE [LARGE SCALE GENOMIC DNA]</scope>
    <source>
        <strain evidence="3 4">CPCC 100848</strain>
    </source>
</reference>
<feature type="domain" description="AMP-binding enzyme C-terminal" evidence="2">
    <location>
        <begin position="470"/>
        <end position="545"/>
    </location>
</feature>
<feature type="domain" description="AMP-dependent synthetase/ligase" evidence="1">
    <location>
        <begin position="35"/>
        <end position="418"/>
    </location>
</feature>
<dbReference type="InterPro" id="IPR042099">
    <property type="entry name" value="ANL_N_sf"/>
</dbReference>
<accession>A0ABU6JJ35</accession>
<dbReference type="RefSeq" id="WP_326510300.1">
    <property type="nucleotide sequence ID" value="NZ_JAWIIV010000069.1"/>
</dbReference>
<dbReference type="PANTHER" id="PTHR43201">
    <property type="entry name" value="ACYL-COA SYNTHETASE"/>
    <property type="match status" value="1"/>
</dbReference>
<evidence type="ECO:0000313" key="4">
    <source>
        <dbReference type="Proteomes" id="UP001352263"/>
    </source>
</evidence>
<evidence type="ECO:0000313" key="3">
    <source>
        <dbReference type="EMBL" id="MEC4723697.1"/>
    </source>
</evidence>
<evidence type="ECO:0000259" key="1">
    <source>
        <dbReference type="Pfam" id="PF00501"/>
    </source>
</evidence>
<dbReference type="EMBL" id="JAWIIV010000069">
    <property type="protein sequence ID" value="MEC4723697.1"/>
    <property type="molecule type" value="Genomic_DNA"/>
</dbReference>
<sequence>MIRFPALQDLKQGQNPFTATTFDDWVATPSVYALLQESARMHGDRTALIWINDGEPEEKPRQVSYAALLEEVSRTANLFRALGVQRKDVIAYMLPSFVETQYVLWGAETAGIACPINFLLQPEHIAELLRAAGAKALVACGRLPGIDIWEKALQVRSLVPGLVLIRVNGQKTDDSDVVDFESARRAQPADLSFFDLPSRGDVAAYFHTGGTTGLPKLVTHSHQNQLSAAYGAAVAANLCPSDVITNGFPMFHVAGTIFCSLSQLMAGAGILILSAGGFRNPAMIRNFWRIVERYRVTIAGAVPTALSAIVGQEPGGADISSLRVVMSGASSLPRSVAESAERITGRQVREMLGMTETGGVIATEAAWHDRVLGSAGHPIPFVDIEARRMEMDGSLGRRCEAEEIGVLVVRGPNVTDGYKNPAHNAGAFTNDGWLVSGDLGYLDLTGRVFLTGRAKDLIIRSGHNIDPAMIEDAFLAHPSVTAAAAVGMPDAYAGELPVAFVVLKPGHHCSDTDLQAFVEKRIHERPAYPKRIFLVDSLPMTGVGKIFKPALRSQCAAALFGEVLDGEPVRSLIVSEKSKRGMLLEIGLDADASDNADQRELAQQRIAKKLAPYLVSIAWSN</sequence>
<dbReference type="Pfam" id="PF00501">
    <property type="entry name" value="AMP-binding"/>
    <property type="match status" value="1"/>
</dbReference>
<dbReference type="Pfam" id="PF13193">
    <property type="entry name" value="AMP-binding_C"/>
    <property type="match status" value="1"/>
</dbReference>
<dbReference type="InterPro" id="IPR025110">
    <property type="entry name" value="AMP-bd_C"/>
</dbReference>
<keyword evidence="4" id="KW-1185">Reference proteome</keyword>
<dbReference type="PANTHER" id="PTHR43201:SF32">
    <property type="entry name" value="2-SUCCINYLBENZOATE--COA LIGASE, CHLOROPLASTIC_PEROXISOMAL"/>
    <property type="match status" value="1"/>
</dbReference>
<dbReference type="SUPFAM" id="SSF56801">
    <property type="entry name" value="Acetyl-CoA synthetase-like"/>
    <property type="match status" value="1"/>
</dbReference>
<proteinExistence type="predicted"/>
<dbReference type="InterPro" id="IPR045851">
    <property type="entry name" value="AMP-bd_C_sf"/>
</dbReference>
<dbReference type="InterPro" id="IPR000873">
    <property type="entry name" value="AMP-dep_synth/lig_dom"/>
</dbReference>